<keyword evidence="2" id="KW-1185">Reference proteome</keyword>
<dbReference type="Proteomes" id="UP000620327">
    <property type="component" value="Unassembled WGS sequence"/>
</dbReference>
<sequence length="52" mass="5745">MSCVLFAKSIDAYRTGKKFLAKISVDDTSVLSDSSENIITLVTCVMNPPDYR</sequence>
<dbReference type="AlphaFoldDB" id="A0A923SCF3"/>
<name>A0A923SCF3_9FIRM</name>
<protein>
    <recommendedName>
        <fullName evidence="3">Sortase</fullName>
    </recommendedName>
</protein>
<accession>A0A923SCF3</accession>
<dbReference type="EMBL" id="JACOQI010000026">
    <property type="protein sequence ID" value="MBC5771982.1"/>
    <property type="molecule type" value="Genomic_DNA"/>
</dbReference>
<evidence type="ECO:0008006" key="3">
    <source>
        <dbReference type="Google" id="ProtNLM"/>
    </source>
</evidence>
<organism evidence="1 2">
    <name type="scientific">Dysosmobacter segnis</name>
    <dbReference type="NCBI Taxonomy" id="2763042"/>
    <lineage>
        <taxon>Bacteria</taxon>
        <taxon>Bacillati</taxon>
        <taxon>Bacillota</taxon>
        <taxon>Clostridia</taxon>
        <taxon>Eubacteriales</taxon>
        <taxon>Oscillospiraceae</taxon>
        <taxon>Dysosmobacter</taxon>
    </lineage>
</organism>
<dbReference type="RefSeq" id="WP_187016150.1">
    <property type="nucleotide sequence ID" value="NZ_JACOQI010000026.1"/>
</dbReference>
<reference evidence="1" key="1">
    <citation type="submission" date="2020-08" db="EMBL/GenBank/DDBJ databases">
        <title>Genome public.</title>
        <authorList>
            <person name="Liu C."/>
            <person name="Sun Q."/>
        </authorList>
    </citation>
    <scope>NUCLEOTIDE SEQUENCE</scope>
    <source>
        <strain evidence="1">BX15</strain>
    </source>
</reference>
<proteinExistence type="predicted"/>
<evidence type="ECO:0000313" key="1">
    <source>
        <dbReference type="EMBL" id="MBC5771982.1"/>
    </source>
</evidence>
<gene>
    <name evidence="1" type="ORF">H8Z83_16955</name>
</gene>
<comment type="caution">
    <text evidence="1">The sequence shown here is derived from an EMBL/GenBank/DDBJ whole genome shotgun (WGS) entry which is preliminary data.</text>
</comment>
<evidence type="ECO:0000313" key="2">
    <source>
        <dbReference type="Proteomes" id="UP000620327"/>
    </source>
</evidence>